<evidence type="ECO:0000313" key="2">
    <source>
        <dbReference type="Proteomes" id="UP000472274"/>
    </source>
</evidence>
<gene>
    <name evidence="1" type="primary">MLIP</name>
</gene>
<reference evidence="1" key="2">
    <citation type="submission" date="2025-09" db="UniProtKB">
        <authorList>
            <consortium name="Ensembl"/>
        </authorList>
    </citation>
    <scope>IDENTIFICATION</scope>
</reference>
<accession>A0A674KHM9</accession>
<protein>
    <submittedName>
        <fullName evidence="1">Muscular LMNA interacting protein</fullName>
    </submittedName>
</protein>
<dbReference type="PANTHER" id="PTHR31514">
    <property type="entry name" value="MUSCULAR LMNA-INTERACTING PROTEIN MLIP"/>
    <property type="match status" value="1"/>
</dbReference>
<dbReference type="PANTHER" id="PTHR31514:SF1">
    <property type="entry name" value="MUSCULAR LMNA-INTERACTING PROTEIN"/>
    <property type="match status" value="1"/>
</dbReference>
<dbReference type="Pfam" id="PF15274">
    <property type="entry name" value="MLIP"/>
    <property type="match status" value="2"/>
</dbReference>
<sequence length="423" mass="47983">FPDFLWYPKWAGKDEKEVPSGESGTRPLTVTFVPSIGRLPTHFQVVDVCKLLVRTSEEPNNESSQEIINRVGFYIDIVLHLLESGIRQDSESTYHAGTSQKIFRPNWCKTSKGEMQESDLFKAEFVFITDSDEGDEETISRNNVQQPSVGHGTGHARCQLLATSHISSVFSVVVNPKTKGNYENVKWLHYLYWVWWHAPQYKIKTSYKAFAAIPTNTLLMEQKPKLVQLLLLLFQMCSPAQLRQQTEELCAAIDQVLQDPLLLLVACYINLSCVQMSATLQRAAGRETRYVSPFIITPCFSYRNTKPGVIRPGPVKTKTLLKTEEPFQPNPFKKYLEETRDPDIEQDNAPLHPLYPTKLIPATKSPLHPQSICHADCLTPGPFSHLSSILCDVHDSSYRPYSHNALYNKVSLRSCYCLVSSLM</sequence>
<dbReference type="InterPro" id="IPR029331">
    <property type="entry name" value="MLIP"/>
</dbReference>
<organism evidence="1 2">
    <name type="scientific">Terrapene triunguis</name>
    <name type="common">Three-toed box turtle</name>
    <dbReference type="NCBI Taxonomy" id="2587831"/>
    <lineage>
        <taxon>Eukaryota</taxon>
        <taxon>Metazoa</taxon>
        <taxon>Chordata</taxon>
        <taxon>Craniata</taxon>
        <taxon>Vertebrata</taxon>
        <taxon>Euteleostomi</taxon>
        <taxon>Archelosauria</taxon>
        <taxon>Testudinata</taxon>
        <taxon>Testudines</taxon>
        <taxon>Cryptodira</taxon>
        <taxon>Durocryptodira</taxon>
        <taxon>Testudinoidea</taxon>
        <taxon>Emydidae</taxon>
        <taxon>Terrapene</taxon>
    </lineage>
</organism>
<keyword evidence="2" id="KW-1185">Reference proteome</keyword>
<dbReference type="GeneTree" id="ENSGT00390000015862"/>
<evidence type="ECO:0000313" key="1">
    <source>
        <dbReference type="Ensembl" id="ENSTMTP00000032367.1"/>
    </source>
</evidence>
<dbReference type="Proteomes" id="UP000472274">
    <property type="component" value="Unplaced"/>
</dbReference>
<dbReference type="Ensembl" id="ENSTMTT00000033520.1">
    <property type="protein sequence ID" value="ENSTMTP00000032367.1"/>
    <property type="gene ID" value="ENSTMTG00000023140.1"/>
</dbReference>
<proteinExistence type="predicted"/>
<dbReference type="AlphaFoldDB" id="A0A674KHM9"/>
<name>A0A674KHM9_9SAUR</name>
<reference evidence="1" key="1">
    <citation type="submission" date="2025-08" db="UniProtKB">
        <authorList>
            <consortium name="Ensembl"/>
        </authorList>
    </citation>
    <scope>IDENTIFICATION</scope>
</reference>